<dbReference type="PANTHER" id="PTHR31811">
    <property type="entry name" value="TRNA A64-2'-O-RIBOSYLPHOSPHATE TRANSFERASE"/>
    <property type="match status" value="1"/>
</dbReference>
<sequence>MITFEQKVDEIRKEHKSIFNRLKSIEEDALFIDQVAALYPHLPLTANERCGSWYINPTKHKVHSVYFKSTDGHTGEWDFNVRRGNFHWLDTIAAHQGAIVVDSTRRGKRIPDALSKTIPIWCCVINRAIHRYNGYQGDWDTRFHSLPSAVFRSEHAQIECRIDGFVQKLWDLGVDVERLARLIKKPLRPVWLTPQSSLDQAIDTSAFYPVICVSASEFIEGGCQARPSGFLYVQGSADDQEAWSLGLTCGLFWKHQKEILHHANTCEAKVVALVEDYRRERQQAAMDDDDGVAHLIQGTSLVIGNRRAALGWGKTYDAIIQCIATNDDEPKRNRLDLAIPEGKKGQHILEKAIPQAIAFARPFLTQNKKVLVYSIDGKDRAVGIALALLVDYYSDQGPVTKDSIKQKLVQLIASHPQAAPSRVTLRRVNAHFLSASSNLE</sequence>
<accession>A0A163JXW9</accession>
<protein>
    <recommendedName>
        <fullName evidence="5">Initiator tRNA phosphoribosyl transferase</fullName>
    </recommendedName>
</protein>
<gene>
    <name evidence="3" type="primary">ABSGL_08599.1 scaffold 10421</name>
</gene>
<dbReference type="Pfam" id="PF17184">
    <property type="entry name" value="Rit1_C"/>
    <property type="match status" value="1"/>
</dbReference>
<dbReference type="GO" id="GO:0005737">
    <property type="term" value="C:cytoplasm"/>
    <property type="evidence" value="ECO:0007669"/>
    <property type="project" value="TreeGrafter"/>
</dbReference>
<dbReference type="Pfam" id="PF04179">
    <property type="entry name" value="Init_tRNA_PT"/>
    <property type="match status" value="1"/>
</dbReference>
<dbReference type="OrthoDB" id="45256at2759"/>
<dbReference type="InterPro" id="IPR007306">
    <property type="entry name" value="Rit1"/>
</dbReference>
<dbReference type="EMBL" id="LT554016">
    <property type="protein sequence ID" value="SAM02783.1"/>
    <property type="molecule type" value="Genomic_DNA"/>
</dbReference>
<feature type="domain" description="Rit1 DUSP-like" evidence="1">
    <location>
        <begin position="334"/>
        <end position="431"/>
    </location>
</feature>
<dbReference type="OMA" id="SHIEGWI"/>
<dbReference type="PANTHER" id="PTHR31811:SF0">
    <property type="entry name" value="TRNA A64-2'-O-RIBOSYLPHOSPHATE TRANSFERASE"/>
    <property type="match status" value="1"/>
</dbReference>
<dbReference type="InterPro" id="IPR033449">
    <property type="entry name" value="Rit1_N"/>
</dbReference>
<feature type="domain" description="Rit1 N-terminal" evidence="2">
    <location>
        <begin position="11"/>
        <end position="274"/>
    </location>
</feature>
<reference evidence="3" key="1">
    <citation type="submission" date="2016-04" db="EMBL/GenBank/DDBJ databases">
        <authorList>
            <person name="Evans L.H."/>
            <person name="Alamgir A."/>
            <person name="Owens N."/>
            <person name="Weber N.D."/>
            <person name="Virtaneva K."/>
            <person name="Barbian K."/>
            <person name="Babar A."/>
            <person name="Rosenke K."/>
        </authorList>
    </citation>
    <scope>NUCLEOTIDE SEQUENCE [LARGE SCALE GENOMIC DNA]</scope>
    <source>
        <strain evidence="3">CBS 101.48</strain>
    </source>
</reference>
<evidence type="ECO:0008006" key="5">
    <source>
        <dbReference type="Google" id="ProtNLM"/>
    </source>
</evidence>
<keyword evidence="4" id="KW-1185">Reference proteome</keyword>
<dbReference type="FunCoup" id="A0A163JXW9">
    <property type="interactions" value="29"/>
</dbReference>
<evidence type="ECO:0000313" key="3">
    <source>
        <dbReference type="EMBL" id="SAM02783.1"/>
    </source>
</evidence>
<dbReference type="Proteomes" id="UP000078561">
    <property type="component" value="Unassembled WGS sequence"/>
</dbReference>
<dbReference type="InterPro" id="IPR033421">
    <property type="entry name" value="Rit1_DUSP-like"/>
</dbReference>
<dbReference type="AlphaFoldDB" id="A0A163JXW9"/>
<dbReference type="InParanoid" id="A0A163JXW9"/>
<proteinExistence type="predicted"/>
<dbReference type="GO" id="GO:0043399">
    <property type="term" value="F:tRNA adenosine(64)-2'-O-ribosylphosphate transferase activity"/>
    <property type="evidence" value="ECO:0007669"/>
    <property type="project" value="InterPro"/>
</dbReference>
<dbReference type="GO" id="GO:0019988">
    <property type="term" value="P:charged-tRNA amino acid modification"/>
    <property type="evidence" value="ECO:0007669"/>
    <property type="project" value="InterPro"/>
</dbReference>
<evidence type="ECO:0000259" key="1">
    <source>
        <dbReference type="Pfam" id="PF04179"/>
    </source>
</evidence>
<organism evidence="3">
    <name type="scientific">Absidia glauca</name>
    <name type="common">Pin mould</name>
    <dbReference type="NCBI Taxonomy" id="4829"/>
    <lineage>
        <taxon>Eukaryota</taxon>
        <taxon>Fungi</taxon>
        <taxon>Fungi incertae sedis</taxon>
        <taxon>Mucoromycota</taxon>
        <taxon>Mucoromycotina</taxon>
        <taxon>Mucoromycetes</taxon>
        <taxon>Mucorales</taxon>
        <taxon>Cunninghamellaceae</taxon>
        <taxon>Absidia</taxon>
    </lineage>
</organism>
<name>A0A163JXW9_ABSGL</name>
<dbReference type="PIRSF" id="PIRSF007747">
    <property type="entry name" value="Ribosyl_Ptfrase"/>
    <property type="match status" value="1"/>
</dbReference>
<dbReference type="STRING" id="4829.A0A163JXW9"/>
<evidence type="ECO:0000259" key="2">
    <source>
        <dbReference type="Pfam" id="PF17184"/>
    </source>
</evidence>
<evidence type="ECO:0000313" key="4">
    <source>
        <dbReference type="Proteomes" id="UP000078561"/>
    </source>
</evidence>